<dbReference type="InterPro" id="IPR001304">
    <property type="entry name" value="C-type_lectin-like"/>
</dbReference>
<protein>
    <submittedName>
        <fullName evidence="4 5">Uncharacterized protein LOC101850944</fullName>
    </submittedName>
</protein>
<evidence type="ECO:0000313" key="4">
    <source>
        <dbReference type="RefSeq" id="XP_005094348.1"/>
    </source>
</evidence>
<organism evidence="3 4">
    <name type="scientific">Aplysia californica</name>
    <name type="common">California sea hare</name>
    <dbReference type="NCBI Taxonomy" id="6500"/>
    <lineage>
        <taxon>Eukaryota</taxon>
        <taxon>Metazoa</taxon>
        <taxon>Spiralia</taxon>
        <taxon>Lophotrochozoa</taxon>
        <taxon>Mollusca</taxon>
        <taxon>Gastropoda</taxon>
        <taxon>Heterobranchia</taxon>
        <taxon>Euthyneura</taxon>
        <taxon>Tectipleura</taxon>
        <taxon>Aplysiida</taxon>
        <taxon>Aplysioidea</taxon>
        <taxon>Aplysiidae</taxon>
        <taxon>Aplysia</taxon>
    </lineage>
</organism>
<dbReference type="SUPFAM" id="SSF56436">
    <property type="entry name" value="C-type lectin-like"/>
    <property type="match status" value="1"/>
</dbReference>
<dbReference type="Pfam" id="PF00059">
    <property type="entry name" value="Lectin_C"/>
    <property type="match status" value="1"/>
</dbReference>
<sequence>MSVSRMWQAVFALFLSASLADSMSSPRVPSGNGVSLEVTPNQIHEGFTDQLTINCTFSHEQGSIFSTVMSLILSKTDSISDSTYSEVATITAFSNNKVNEKHTMGAHVTGLHKPDAFSFIALEWSYPSSQVEGKYMCEANGMDIEGHPLSASANSVLEEKAISVDIVLQRVKEMDIRMNVMDVKMNALDAKEKEMDTKMNAMDAKEKEMDSKLNDLRTRVDNSKAAIIYKSTSYGGKNYLLSKQILINVPEANRLCRLYGGYLVEINDRHEFDYLVNFAHSHVPGREGVIIGATNEGHGSSWTFITSGAHMSTLVWESGQPNGGSQHCLYFWTNLKQMFDDPCLKYSSNWPVRFLCEVPN</sequence>
<evidence type="ECO:0000313" key="5">
    <source>
        <dbReference type="RefSeq" id="XP_035824636.1"/>
    </source>
</evidence>
<dbReference type="GeneID" id="101850944"/>
<proteinExistence type="predicted"/>
<name>A0ABM0JIE4_APLCA</name>
<dbReference type="PROSITE" id="PS50041">
    <property type="entry name" value="C_TYPE_LECTIN_2"/>
    <property type="match status" value="1"/>
</dbReference>
<gene>
    <name evidence="4 5" type="primary">LOC101850944</name>
</gene>
<dbReference type="RefSeq" id="XP_005094348.1">
    <property type="nucleotide sequence ID" value="XM_005094291.3"/>
</dbReference>
<dbReference type="RefSeq" id="XP_035824636.1">
    <property type="nucleotide sequence ID" value="XM_035968743.1"/>
</dbReference>
<reference evidence="4 5" key="1">
    <citation type="submission" date="2025-05" db="UniProtKB">
        <authorList>
            <consortium name="RefSeq"/>
        </authorList>
    </citation>
    <scope>IDENTIFICATION</scope>
</reference>
<evidence type="ECO:0000259" key="2">
    <source>
        <dbReference type="PROSITE" id="PS50041"/>
    </source>
</evidence>
<dbReference type="Gene3D" id="3.10.100.10">
    <property type="entry name" value="Mannose-Binding Protein A, subunit A"/>
    <property type="match status" value="1"/>
</dbReference>
<dbReference type="CDD" id="cd00037">
    <property type="entry name" value="CLECT"/>
    <property type="match status" value="1"/>
</dbReference>
<evidence type="ECO:0000313" key="3">
    <source>
        <dbReference type="Proteomes" id="UP000694888"/>
    </source>
</evidence>
<dbReference type="InterPro" id="IPR016187">
    <property type="entry name" value="CTDL_fold"/>
</dbReference>
<feature type="chain" id="PRO_5045021093" evidence="1">
    <location>
        <begin position="21"/>
        <end position="360"/>
    </location>
</feature>
<keyword evidence="1" id="KW-0732">Signal</keyword>
<feature type="signal peptide" evidence="1">
    <location>
        <begin position="1"/>
        <end position="20"/>
    </location>
</feature>
<evidence type="ECO:0000256" key="1">
    <source>
        <dbReference type="SAM" id="SignalP"/>
    </source>
</evidence>
<dbReference type="InterPro" id="IPR016186">
    <property type="entry name" value="C-type_lectin-like/link_sf"/>
</dbReference>
<dbReference type="SMART" id="SM00034">
    <property type="entry name" value="CLECT"/>
    <property type="match status" value="1"/>
</dbReference>
<accession>A0ABM0JIE4</accession>
<keyword evidence="3" id="KW-1185">Reference proteome</keyword>
<dbReference type="Proteomes" id="UP000694888">
    <property type="component" value="Unplaced"/>
</dbReference>
<feature type="domain" description="C-type lectin" evidence="2">
    <location>
        <begin position="234"/>
        <end position="343"/>
    </location>
</feature>